<reference evidence="3 4" key="2">
    <citation type="submission" date="2015-01" db="EMBL/GenBank/DDBJ databases">
        <title>Complete genome sequence of Pyrinomonas methylaliphatogenes type strain K22T.</title>
        <authorList>
            <person name="Lee K.C.Y."/>
            <person name="Power J.F."/>
            <person name="Dunfield P.F."/>
            <person name="Morgan X.C."/>
            <person name="Huttenhower C."/>
            <person name="Stott M.B."/>
        </authorList>
    </citation>
    <scope>NUCLEOTIDE SEQUENCE [LARGE SCALE GENOMIC DNA]</scope>
    <source>
        <strain evidence="3 4">K22</strain>
    </source>
</reference>
<dbReference type="PANTHER" id="PTHR32063:SF24">
    <property type="entry name" value="CATION EFFLUX SYSTEM (ACRB_ACRD_ACRF FAMILY)"/>
    <property type="match status" value="1"/>
</dbReference>
<feature type="region of interest" description="Disordered" evidence="1">
    <location>
        <begin position="496"/>
        <end position="516"/>
    </location>
</feature>
<dbReference type="GO" id="GO:0005886">
    <property type="term" value="C:plasma membrane"/>
    <property type="evidence" value="ECO:0007669"/>
    <property type="project" value="TreeGrafter"/>
</dbReference>
<feature type="transmembrane region" description="Helical" evidence="2">
    <location>
        <begin position="900"/>
        <end position="920"/>
    </location>
</feature>
<dbReference type="Gene3D" id="1.20.1640.10">
    <property type="entry name" value="Multidrug efflux transporter AcrB transmembrane domain"/>
    <property type="match status" value="2"/>
</dbReference>
<evidence type="ECO:0000256" key="2">
    <source>
        <dbReference type="SAM" id="Phobius"/>
    </source>
</evidence>
<keyword evidence="2" id="KW-1133">Transmembrane helix</keyword>
<feature type="transmembrane region" description="Helical" evidence="2">
    <location>
        <begin position="336"/>
        <end position="352"/>
    </location>
</feature>
<evidence type="ECO:0000313" key="3">
    <source>
        <dbReference type="EMBL" id="CDM64238.1"/>
    </source>
</evidence>
<feature type="transmembrane region" description="Helical" evidence="2">
    <location>
        <begin position="359"/>
        <end position="379"/>
    </location>
</feature>
<organism evidence="3 4">
    <name type="scientific">Pyrinomonas methylaliphatogenes</name>
    <dbReference type="NCBI Taxonomy" id="454194"/>
    <lineage>
        <taxon>Bacteria</taxon>
        <taxon>Pseudomonadati</taxon>
        <taxon>Acidobacteriota</taxon>
        <taxon>Blastocatellia</taxon>
        <taxon>Blastocatellales</taxon>
        <taxon>Pyrinomonadaceae</taxon>
        <taxon>Pyrinomonas</taxon>
    </lineage>
</organism>
<dbReference type="InterPro" id="IPR027463">
    <property type="entry name" value="AcrB_DN_DC_subdom"/>
</dbReference>
<dbReference type="AlphaFoldDB" id="A0A0B6WSN0"/>
<name>A0A0B6WSN0_9BACT</name>
<feature type="compositionally biased region" description="Basic and acidic residues" evidence="1">
    <location>
        <begin position="496"/>
        <end position="509"/>
    </location>
</feature>
<feature type="transmembrane region" description="Helical" evidence="2">
    <location>
        <begin position="385"/>
        <end position="406"/>
    </location>
</feature>
<dbReference type="Gene3D" id="3.30.70.1320">
    <property type="entry name" value="Multidrug efflux transporter AcrB pore domain like"/>
    <property type="match status" value="1"/>
</dbReference>
<dbReference type="PRINTS" id="PR00702">
    <property type="entry name" value="ACRIFLAVINRP"/>
</dbReference>
<dbReference type="Proteomes" id="UP000031518">
    <property type="component" value="Unassembled WGS sequence"/>
</dbReference>
<feature type="transmembrane region" description="Helical" evidence="2">
    <location>
        <begin position="926"/>
        <end position="947"/>
    </location>
</feature>
<feature type="transmembrane region" description="Helical" evidence="2">
    <location>
        <begin position="427"/>
        <end position="450"/>
    </location>
</feature>
<dbReference type="SUPFAM" id="SSF82866">
    <property type="entry name" value="Multidrug efflux transporter AcrB transmembrane domain"/>
    <property type="match status" value="2"/>
</dbReference>
<dbReference type="PANTHER" id="PTHR32063">
    <property type="match status" value="1"/>
</dbReference>
<dbReference type="EMBL" id="CBXV010000001">
    <property type="protein sequence ID" value="CDM64238.1"/>
    <property type="molecule type" value="Genomic_DNA"/>
</dbReference>
<keyword evidence="2" id="KW-0812">Transmembrane</keyword>
<dbReference type="GO" id="GO:0042910">
    <property type="term" value="F:xenobiotic transmembrane transporter activity"/>
    <property type="evidence" value="ECO:0007669"/>
    <property type="project" value="TreeGrafter"/>
</dbReference>
<accession>A0A0B6WSN0</accession>
<dbReference type="SUPFAM" id="SSF82714">
    <property type="entry name" value="Multidrug efflux transporter AcrB TolC docking domain, DN and DC subdomains"/>
    <property type="match status" value="2"/>
</dbReference>
<gene>
    <name evidence="3" type="ORF">PYK22_00231</name>
</gene>
<dbReference type="Gene3D" id="3.30.2090.10">
    <property type="entry name" value="Multidrug efflux transporter AcrB TolC docking domain, DN and DC subdomains"/>
    <property type="match status" value="2"/>
</dbReference>
<sequence length="1034" mass="111362">MNPMSFIIKQERAVLVLALLLCAAGLLAAWRLPSALFPQTDFPRIIIILDDGVVPAQQMLVSVTRPVEEAMKGIPGIVRIKSATGRGSCEINLFFAWNVDMVQALQLVQARLSQLLTTLPPTVSVRRVERLTFAVFPIMGYSLTSTARDPAFLRDLAVYTIKPQLARLPGVADVQIVGGDVREYHVVLDPERLNAHGLTPQQVADAIKRSSLIASPGLVEENHQLQLVLINGQPATPDQIGSIVIANANNAPVTVADVADVRASAEPKYTIVTADGQPAVLLNILRQPDANIVAVADAVKAALEKARAQLPKDVKITPFYDQSLLVRDAMKSVRDAIILGLILSALVIYGFLRDWRTTLIAAMVIPVTVLVAFLAMYLVGLSFDLMTLGGVAAAIGLVIDDAIVVVENIHTHLARGQTKRQAIEQALAEIAAPITGSTITPVVVFLPLSLLSGVTGVFFRSLALTMAVALLTSLALALSLTPALARIFVRSHDEREEGEIEDHKPKGELSDEPVEGSADGRLWRTALDGYERLLNWALAHRSAVAILSLAIVLGALFLYRATGSEFLPEFDESAFVLDYVAPPGTSLAETDRMLRHVEQMLRETPEVESYSRRTGLQLGLAITEPNTGDFLVKLKPDHARPTSEVIDDLRQQIEQSEPALRVEFVGILSDLIGDLTSSPAPIEIRLFGEDPAALHQTARRIEEAIKSVPGVVDTFNGVIVSGPAITFRIDSARAAKLGVDATEVANAITIAMSGDAATNVLQQDRVLPVRVIMPETARHSLDFLRNLLVRSSATGALFRLDQVADLEYDPGQAEIARDGLRQSVAVTARLSGTDLGTAIARIKERLAKEVILPPSVEMEFGGLYREQQESFRELLITLVLATSLVFLVLLIEFHSFVHPTAIVIGAVLALSGALAALFLTKMTLNVVSLMGIIMVVGIVAKNGILLLDAADERRARGDALKDALLYAGRRRLRPVLMTSLAAMLGLLPLALAIGAGASLLQPLAIAVMGGLAIGFFFSLVVTPTVYAVLEEEKN</sequence>
<dbReference type="Gene3D" id="3.30.70.1430">
    <property type="entry name" value="Multidrug efflux transporter AcrB pore domain"/>
    <property type="match status" value="2"/>
</dbReference>
<evidence type="ECO:0000313" key="4">
    <source>
        <dbReference type="Proteomes" id="UP000031518"/>
    </source>
</evidence>
<dbReference type="InterPro" id="IPR001036">
    <property type="entry name" value="Acrflvin-R"/>
</dbReference>
<dbReference type="OrthoDB" id="9758297at2"/>
<feature type="transmembrane region" description="Helical" evidence="2">
    <location>
        <begin position="874"/>
        <end position="893"/>
    </location>
</feature>
<feature type="transmembrane region" description="Helical" evidence="2">
    <location>
        <begin position="462"/>
        <end position="485"/>
    </location>
</feature>
<reference evidence="3 4" key="1">
    <citation type="submission" date="2013-12" db="EMBL/GenBank/DDBJ databases">
        <authorList>
            <person name="Stott M."/>
        </authorList>
    </citation>
    <scope>NUCLEOTIDE SEQUENCE [LARGE SCALE GENOMIC DNA]</scope>
    <source>
        <strain evidence="3 4">K22</strain>
    </source>
</reference>
<feature type="transmembrane region" description="Helical" evidence="2">
    <location>
        <begin position="1003"/>
        <end position="1029"/>
    </location>
</feature>
<dbReference type="STRING" id="454194.PYK22_00231"/>
<keyword evidence="4" id="KW-1185">Reference proteome</keyword>
<protein>
    <submittedName>
        <fullName evidence="3">Cation/multidrug efflux pump</fullName>
    </submittedName>
</protein>
<proteinExistence type="predicted"/>
<keyword evidence="2" id="KW-0472">Membrane</keyword>
<feature type="transmembrane region" description="Helical" evidence="2">
    <location>
        <begin position="542"/>
        <end position="559"/>
    </location>
</feature>
<dbReference type="SUPFAM" id="SSF82693">
    <property type="entry name" value="Multidrug efflux transporter AcrB pore domain, PN1, PN2, PC1 and PC2 subdomains"/>
    <property type="match status" value="3"/>
</dbReference>
<dbReference type="Pfam" id="PF00873">
    <property type="entry name" value="ACR_tran"/>
    <property type="match status" value="1"/>
</dbReference>
<dbReference type="Gene3D" id="3.30.70.1440">
    <property type="entry name" value="Multidrug efflux transporter AcrB pore domain"/>
    <property type="match status" value="1"/>
</dbReference>
<evidence type="ECO:0000256" key="1">
    <source>
        <dbReference type="SAM" id="MobiDB-lite"/>
    </source>
</evidence>
<feature type="transmembrane region" description="Helical" evidence="2">
    <location>
        <begin position="975"/>
        <end position="997"/>
    </location>
</feature>